<dbReference type="PANTHER" id="PTHR30576:SF21">
    <property type="entry name" value="UDP-GLUCOSE:UNDECAPRENYL-PHOSPHATE GLUCOSE-1-PHOSPHATE TRANSFERASE"/>
    <property type="match status" value="1"/>
</dbReference>
<evidence type="ECO:0000256" key="8">
    <source>
        <dbReference type="SAM" id="Phobius"/>
    </source>
</evidence>
<comment type="caution">
    <text evidence="10">The sequence shown here is derived from an EMBL/GenBank/DDBJ whole genome shotgun (WGS) entry which is preliminary data.</text>
</comment>
<keyword evidence="11" id="KW-1185">Reference proteome</keyword>
<reference evidence="10 11" key="1">
    <citation type="submission" date="2020-09" db="EMBL/GenBank/DDBJ databases">
        <title>Roseomonas.</title>
        <authorList>
            <person name="Zhu W."/>
        </authorList>
    </citation>
    <scope>NUCLEOTIDE SEQUENCE [LARGE SCALE GENOMIC DNA]</scope>
    <source>
        <strain evidence="10 11">573</strain>
    </source>
</reference>
<dbReference type="InterPro" id="IPR017475">
    <property type="entry name" value="EPS_sugar_tfrase"/>
</dbReference>
<dbReference type="Pfam" id="PF02397">
    <property type="entry name" value="Bac_transf"/>
    <property type="match status" value="1"/>
</dbReference>
<accession>A0ABS3KNS8</accession>
<keyword evidence="4 8" id="KW-0812">Transmembrane</keyword>
<sequence length="423" mass="46899">MAVFLAAYLLMAAGMPAGYPVDHSRAALVAGLLALSSGVVCSASGLYQPQLLSGMRRLLIGTGLAALLLAMATWLTLMLLTPASLRALYPGFLLEMLLGCIAAVIVTRLAFTLLLRRGFMRRRILILPDADRNNVEPEAGNSVFDVSRLPVSEDPAALLRNPEQLRARRIWAVVAPAALQDDQTRRAFDAAGIRLLNDAEFQECRHNRVATDQLAPDWLQRTGRSDGRLQSFLRRAFDITVSLALLLVTLPVMLVAALIVKLDSKGPVFYRQERVGLNGKVFTLTKFRSMVVDAEVGGVAKWATKRDSRVTRFGRFMRLTRIDELPQILNVLRGDMAFVGPRPERPAFVAELGRIIPHYDDRACVKPGITGWAQVNYPYGASVEDARMKLAYDLYYVRRRSLFLDLLILVATVRVVLLQEGAR</sequence>
<dbReference type="RefSeq" id="WP_207416542.1">
    <property type="nucleotide sequence ID" value="NZ_CP061177.1"/>
</dbReference>
<keyword evidence="7" id="KW-0270">Exopolysaccharide synthesis</keyword>
<evidence type="ECO:0000259" key="9">
    <source>
        <dbReference type="Pfam" id="PF02397"/>
    </source>
</evidence>
<dbReference type="PANTHER" id="PTHR30576">
    <property type="entry name" value="COLANIC BIOSYNTHESIS UDP-GLUCOSE LIPID CARRIER TRANSFERASE"/>
    <property type="match status" value="1"/>
</dbReference>
<keyword evidence="3 10" id="KW-0808">Transferase</keyword>
<keyword evidence="6 8" id="KW-0472">Membrane</keyword>
<dbReference type="Proteomes" id="UP001518989">
    <property type="component" value="Unassembled WGS sequence"/>
</dbReference>
<proteinExistence type="inferred from homology"/>
<comment type="subcellular location">
    <subcellularLocation>
        <location evidence="1">Membrane</location>
        <topology evidence="1">Multi-pass membrane protein</topology>
    </subcellularLocation>
</comment>
<feature type="transmembrane region" description="Helical" evidence="8">
    <location>
        <begin position="236"/>
        <end position="260"/>
    </location>
</feature>
<dbReference type="GO" id="GO:0016740">
    <property type="term" value="F:transferase activity"/>
    <property type="evidence" value="ECO:0007669"/>
    <property type="project" value="UniProtKB-KW"/>
</dbReference>
<feature type="transmembrane region" description="Helical" evidence="8">
    <location>
        <begin position="58"/>
        <end position="80"/>
    </location>
</feature>
<protein>
    <submittedName>
        <fullName evidence="10">Sugar transferase</fullName>
    </submittedName>
</protein>
<dbReference type="NCBIfam" id="TIGR03025">
    <property type="entry name" value="EPS_sugtrans"/>
    <property type="match status" value="1"/>
</dbReference>
<evidence type="ECO:0000256" key="3">
    <source>
        <dbReference type="ARBA" id="ARBA00022679"/>
    </source>
</evidence>
<evidence type="ECO:0000256" key="6">
    <source>
        <dbReference type="ARBA" id="ARBA00023136"/>
    </source>
</evidence>
<comment type="similarity">
    <text evidence="2">Belongs to the bacterial sugar transferase family.</text>
</comment>
<name>A0ABS3KNS8_9PROT</name>
<keyword evidence="5 8" id="KW-1133">Transmembrane helix</keyword>
<evidence type="ECO:0000256" key="1">
    <source>
        <dbReference type="ARBA" id="ARBA00004141"/>
    </source>
</evidence>
<evidence type="ECO:0000313" key="11">
    <source>
        <dbReference type="Proteomes" id="UP001518989"/>
    </source>
</evidence>
<dbReference type="EMBL" id="JACTNG010000003">
    <property type="protein sequence ID" value="MBO1079095.1"/>
    <property type="molecule type" value="Genomic_DNA"/>
</dbReference>
<evidence type="ECO:0000256" key="5">
    <source>
        <dbReference type="ARBA" id="ARBA00022989"/>
    </source>
</evidence>
<evidence type="ECO:0000256" key="7">
    <source>
        <dbReference type="ARBA" id="ARBA00023169"/>
    </source>
</evidence>
<evidence type="ECO:0000256" key="4">
    <source>
        <dbReference type="ARBA" id="ARBA00022692"/>
    </source>
</evidence>
<feature type="domain" description="Bacterial sugar transferase" evidence="9">
    <location>
        <begin position="234"/>
        <end position="417"/>
    </location>
</feature>
<gene>
    <name evidence="10" type="ORF">IAI61_08635</name>
</gene>
<feature type="transmembrane region" description="Helical" evidence="8">
    <location>
        <begin position="26"/>
        <end position="46"/>
    </location>
</feature>
<evidence type="ECO:0000256" key="2">
    <source>
        <dbReference type="ARBA" id="ARBA00006464"/>
    </source>
</evidence>
<feature type="transmembrane region" description="Helical" evidence="8">
    <location>
        <begin position="92"/>
        <end position="115"/>
    </location>
</feature>
<evidence type="ECO:0000313" key="10">
    <source>
        <dbReference type="EMBL" id="MBO1079095.1"/>
    </source>
</evidence>
<dbReference type="InterPro" id="IPR003362">
    <property type="entry name" value="Bact_transf"/>
</dbReference>
<organism evidence="10 11">
    <name type="scientific">Roseomonas haemaphysalidis</name>
    <dbReference type="NCBI Taxonomy" id="2768162"/>
    <lineage>
        <taxon>Bacteria</taxon>
        <taxon>Pseudomonadati</taxon>
        <taxon>Pseudomonadota</taxon>
        <taxon>Alphaproteobacteria</taxon>
        <taxon>Acetobacterales</taxon>
        <taxon>Roseomonadaceae</taxon>
        <taxon>Roseomonas</taxon>
    </lineage>
</organism>